<dbReference type="PRINTS" id="PR01007">
    <property type="entry name" value="FLGHOOKFLIK"/>
</dbReference>
<dbReference type="InterPro" id="IPR021136">
    <property type="entry name" value="Flagellar_hook_control-like_C"/>
</dbReference>
<name>A0AA49FMQ5_9PROT</name>
<reference evidence="6" key="1">
    <citation type="journal article" date="2023" name="Nat. Microbiol.">
        <title>Enrichment and characterization of a nitric oxide-reducing microbial community in a continuous bioreactor.</title>
        <authorList>
            <person name="Garrido-Amador P."/>
            <person name="Stortenbeker N."/>
            <person name="Wessels H.J.C.T."/>
            <person name="Speth D.R."/>
            <person name="Garcia-Heredia I."/>
            <person name="Kartal B."/>
        </authorList>
    </citation>
    <scope>NUCLEOTIDE SEQUENCE</scope>
    <source>
        <strain evidence="6">MAG1</strain>
    </source>
</reference>
<dbReference type="InterPro" id="IPR001635">
    <property type="entry name" value="Flag_hook_Flik"/>
</dbReference>
<dbReference type="InterPro" id="IPR052563">
    <property type="entry name" value="FliK"/>
</dbReference>
<dbReference type="Pfam" id="PF02120">
    <property type="entry name" value="Flg_hook"/>
    <property type="match status" value="1"/>
</dbReference>
<keyword evidence="3" id="KW-1005">Bacterial flagellum biogenesis</keyword>
<comment type="function">
    <text evidence="1">Controls the length of the flagellar hook.</text>
</comment>
<keyword evidence="6" id="KW-0969">Cilium</keyword>
<dbReference type="AlphaFoldDB" id="A0AA49FMQ5"/>
<dbReference type="PANTHER" id="PTHR37533:SF2">
    <property type="entry name" value="FLAGELLAR HOOK-LENGTH CONTROL PROTEIN"/>
    <property type="match status" value="1"/>
</dbReference>
<dbReference type="PANTHER" id="PTHR37533">
    <property type="entry name" value="FLAGELLAR HOOK-LENGTH CONTROL PROTEIN"/>
    <property type="match status" value="1"/>
</dbReference>
<dbReference type="InterPro" id="IPR038610">
    <property type="entry name" value="FliK-like_C_sf"/>
</dbReference>
<evidence type="ECO:0000256" key="1">
    <source>
        <dbReference type="ARBA" id="ARBA00003944"/>
    </source>
</evidence>
<protein>
    <submittedName>
        <fullName evidence="6">Flagellar hook-length control protein FliK</fullName>
    </submittedName>
</protein>
<evidence type="ECO:0000256" key="4">
    <source>
        <dbReference type="SAM" id="MobiDB-lite"/>
    </source>
</evidence>
<dbReference type="KEGG" id="npv:OHM77_05525"/>
<evidence type="ECO:0000256" key="3">
    <source>
        <dbReference type="ARBA" id="ARBA00022795"/>
    </source>
</evidence>
<dbReference type="GO" id="GO:0009424">
    <property type="term" value="C:bacterial-type flagellum hook"/>
    <property type="evidence" value="ECO:0007669"/>
    <property type="project" value="InterPro"/>
</dbReference>
<dbReference type="GO" id="GO:0044780">
    <property type="term" value="P:bacterial-type flagellum assembly"/>
    <property type="evidence" value="ECO:0007669"/>
    <property type="project" value="InterPro"/>
</dbReference>
<evidence type="ECO:0000259" key="5">
    <source>
        <dbReference type="Pfam" id="PF02120"/>
    </source>
</evidence>
<comment type="similarity">
    <text evidence="2">Belongs to the FliK family.</text>
</comment>
<dbReference type="Proteomes" id="UP001234916">
    <property type="component" value="Chromosome"/>
</dbReference>
<proteinExistence type="inferred from homology"/>
<dbReference type="Gene3D" id="3.30.750.140">
    <property type="match status" value="1"/>
</dbReference>
<keyword evidence="6" id="KW-0282">Flagellum</keyword>
<feature type="region of interest" description="Disordered" evidence="4">
    <location>
        <begin position="378"/>
        <end position="419"/>
    </location>
</feature>
<keyword evidence="6" id="KW-0966">Cell projection</keyword>
<gene>
    <name evidence="6" type="ORF">OHM77_05525</name>
</gene>
<dbReference type="EMBL" id="CP107246">
    <property type="protein sequence ID" value="WIM06726.1"/>
    <property type="molecule type" value="Genomic_DNA"/>
</dbReference>
<accession>A0AA49FMQ5</accession>
<evidence type="ECO:0000256" key="2">
    <source>
        <dbReference type="ARBA" id="ARBA00009149"/>
    </source>
</evidence>
<dbReference type="CDD" id="cd17470">
    <property type="entry name" value="T3SS_Flik_C"/>
    <property type="match status" value="1"/>
</dbReference>
<sequence>MSEINAVVTPAAILAAPPSSGPESAGNVDGQSADPFATVLQRAAQQAATHGADASEQAAAANPVPAAAPADVIIIAAEDVGLAALLPMLTAPAQATGAAMDAEESPGVPTVPAAGEASDASVIATADPAIVGAGGAAPIAAPVAPRILAAAEAPPATVHAADGMRASTPAPAPASTAIQTAISAALPSKGEERQPGDTARTALSAKAEAALSVGIARAALSAQAETNRLPGDVARAVPLAKPERIASADTAGVEPPGRFEELLSSAREMQAGMTPGAARTAHEAIRALPVQTPVGNRGWDADVGNHLVWMAGRQESRADLVLNPPQMGRIEVSLSLSGDQASAQFVSASPAVRDALENALPRLRELLADAGITLGQAQVGSQSAGNRENGDNFPRTPLDSSAAGSDTGPARGFTGASAHSWQRAGRGLVDVFA</sequence>
<evidence type="ECO:0000313" key="6">
    <source>
        <dbReference type="EMBL" id="WIM06726.1"/>
    </source>
</evidence>
<feature type="domain" description="Flagellar hook-length control protein-like C-terminal" evidence="5">
    <location>
        <begin position="307"/>
        <end position="386"/>
    </location>
</feature>
<organism evidence="6">
    <name type="scientific">Candidatus Nitricoxidivorans perseverans</name>
    <dbReference type="NCBI Taxonomy" id="2975601"/>
    <lineage>
        <taxon>Bacteria</taxon>
        <taxon>Pseudomonadati</taxon>
        <taxon>Pseudomonadota</taxon>
        <taxon>Betaproteobacteria</taxon>
        <taxon>Nitrosomonadales</taxon>
        <taxon>Sterolibacteriaceae</taxon>
        <taxon>Candidatus Nitricoxidivorans</taxon>
    </lineage>
</organism>